<evidence type="ECO:0000256" key="3">
    <source>
        <dbReference type="SAM" id="MobiDB-lite"/>
    </source>
</evidence>
<dbReference type="Proteomes" id="UP000694892">
    <property type="component" value="Chromosome 9_10L"/>
</dbReference>
<keyword evidence="4" id="KW-0472">Membrane</keyword>
<reference evidence="7" key="1">
    <citation type="journal article" date="2016" name="Nature">
        <title>Genome evolution in the allotetraploid frog Xenopus laevis.</title>
        <authorList>
            <person name="Session A.M."/>
            <person name="Uno Y."/>
            <person name="Kwon T."/>
            <person name="Chapman J.A."/>
            <person name="Toyoda A."/>
            <person name="Takahashi S."/>
            <person name="Fukui A."/>
            <person name="Hikosaka A."/>
            <person name="Suzuki A."/>
            <person name="Kondo M."/>
            <person name="van Heeringen S.J."/>
            <person name="Quigley I."/>
            <person name="Heinz S."/>
            <person name="Ogino H."/>
            <person name="Ochi H."/>
            <person name="Hellsten U."/>
            <person name="Lyons J.B."/>
            <person name="Simakov O."/>
            <person name="Putnam N."/>
            <person name="Stites J."/>
            <person name="Kuroki Y."/>
            <person name="Tanaka T."/>
            <person name="Michiue T."/>
            <person name="Watanabe M."/>
            <person name="Bogdanovic O."/>
            <person name="Lister R."/>
            <person name="Georgiou G."/>
            <person name="Paranjpe S.S."/>
            <person name="van Kruijsbergen I."/>
            <person name="Shu S."/>
            <person name="Carlson J."/>
            <person name="Kinoshita T."/>
            <person name="Ohta Y."/>
            <person name="Mawaribuchi S."/>
            <person name="Jenkins J."/>
            <person name="Grimwood J."/>
            <person name="Schmutz J."/>
            <person name="Mitros T."/>
            <person name="Mozaffari S.V."/>
            <person name="Suzuki Y."/>
            <person name="Haramoto Y."/>
            <person name="Yamamoto T.S."/>
            <person name="Takagi C."/>
            <person name="Heald R."/>
            <person name="Miller K."/>
            <person name="Haudenschild C."/>
            <person name="Kitzman J."/>
            <person name="Nakayama T."/>
            <person name="Izutsu Y."/>
            <person name="Robert J."/>
            <person name="Fortriede J."/>
            <person name="Burns K."/>
            <person name="Lotay V."/>
            <person name="Karimi K."/>
            <person name="Yasuoka Y."/>
            <person name="Dichmann D.S."/>
            <person name="Flajnik M.F."/>
            <person name="Houston D.W."/>
            <person name="Shendure J."/>
            <person name="DuPasquier L."/>
            <person name="Vize P.D."/>
            <person name="Zorn A.M."/>
            <person name="Ito M."/>
            <person name="Marcotte E.M."/>
            <person name="Wallingford J.B."/>
            <person name="Ito Y."/>
            <person name="Asashima M."/>
            <person name="Ueno N."/>
            <person name="Matsuda Y."/>
            <person name="Veenstra G.J."/>
            <person name="Fujiyama A."/>
            <person name="Harland R.M."/>
            <person name="Taira M."/>
            <person name="Rokhsar D.S."/>
        </authorList>
    </citation>
    <scope>NUCLEOTIDE SEQUENCE [LARGE SCALE GENOMIC DNA]</scope>
    <source>
        <strain evidence="7">J</strain>
    </source>
</reference>
<dbReference type="GO" id="GO:0008429">
    <property type="term" value="F:phosphatidylethanolamine binding"/>
    <property type="evidence" value="ECO:0007669"/>
    <property type="project" value="TreeGrafter"/>
</dbReference>
<dbReference type="SUPFAM" id="SSF49562">
    <property type="entry name" value="C2 domain (Calcium/lipid-binding domain, CaLB)"/>
    <property type="match status" value="2"/>
</dbReference>
<organism evidence="6 7">
    <name type="scientific">Xenopus laevis</name>
    <name type="common">African clawed frog</name>
    <dbReference type="NCBI Taxonomy" id="8355"/>
    <lineage>
        <taxon>Eukaryota</taxon>
        <taxon>Metazoa</taxon>
        <taxon>Chordata</taxon>
        <taxon>Craniata</taxon>
        <taxon>Vertebrata</taxon>
        <taxon>Euteleostomi</taxon>
        <taxon>Amphibia</taxon>
        <taxon>Batrachia</taxon>
        <taxon>Anura</taxon>
        <taxon>Pipoidea</taxon>
        <taxon>Pipidae</taxon>
        <taxon>Xenopodinae</taxon>
        <taxon>Xenopus</taxon>
        <taxon>Xenopus</taxon>
    </lineage>
</organism>
<dbReference type="GO" id="GO:0005509">
    <property type="term" value="F:calcium ion binding"/>
    <property type="evidence" value="ECO:0007669"/>
    <property type="project" value="TreeGrafter"/>
</dbReference>
<evidence type="ECO:0000256" key="1">
    <source>
        <dbReference type="ARBA" id="ARBA00022692"/>
    </source>
</evidence>
<dbReference type="PANTHER" id="PTHR45761:SF9">
    <property type="entry name" value="EXTENDED SYNAPTOTAGMIN-1-LIKE"/>
    <property type="match status" value="1"/>
</dbReference>
<feature type="domain" description="C2" evidence="5">
    <location>
        <begin position="261"/>
        <end position="378"/>
    </location>
</feature>
<feature type="compositionally biased region" description="Polar residues" evidence="3">
    <location>
        <begin position="567"/>
        <end position="584"/>
    </location>
</feature>
<dbReference type="GO" id="GO:0005789">
    <property type="term" value="C:endoplasmic reticulum membrane"/>
    <property type="evidence" value="ECO:0007669"/>
    <property type="project" value="TreeGrafter"/>
</dbReference>
<evidence type="ECO:0000259" key="5">
    <source>
        <dbReference type="PROSITE" id="PS50004"/>
    </source>
</evidence>
<proteinExistence type="predicted"/>
<dbReference type="PANTHER" id="PTHR45761">
    <property type="entry name" value="EXTENDED SYNAPTOTAGMIN-LIKE PROTEIN 2, ISOFORM C"/>
    <property type="match status" value="1"/>
</dbReference>
<dbReference type="GO" id="GO:0035091">
    <property type="term" value="F:phosphatidylinositol binding"/>
    <property type="evidence" value="ECO:0007669"/>
    <property type="project" value="TreeGrafter"/>
</dbReference>
<protein>
    <recommendedName>
        <fullName evidence="5">C2 domain-containing protein</fullName>
    </recommendedName>
</protein>
<dbReference type="PROSITE" id="PS50004">
    <property type="entry name" value="C2"/>
    <property type="match status" value="1"/>
</dbReference>
<feature type="compositionally biased region" description="Basic residues" evidence="3">
    <location>
        <begin position="523"/>
        <end position="545"/>
    </location>
</feature>
<feature type="transmembrane region" description="Helical" evidence="4">
    <location>
        <begin position="26"/>
        <end position="42"/>
    </location>
</feature>
<evidence type="ECO:0000313" key="7">
    <source>
        <dbReference type="Proteomes" id="UP000694892"/>
    </source>
</evidence>
<dbReference type="CDD" id="cd21670">
    <property type="entry name" value="SMP_ESyt"/>
    <property type="match status" value="1"/>
</dbReference>
<dbReference type="GO" id="GO:0031210">
    <property type="term" value="F:phosphatidylcholine binding"/>
    <property type="evidence" value="ECO:0007669"/>
    <property type="project" value="TreeGrafter"/>
</dbReference>
<feature type="region of interest" description="Disordered" evidence="3">
    <location>
        <begin position="53"/>
        <end position="73"/>
    </location>
</feature>
<dbReference type="AlphaFoldDB" id="A0A974BXX0"/>
<dbReference type="GO" id="GO:0005544">
    <property type="term" value="F:calcium-dependent phospholipid binding"/>
    <property type="evidence" value="ECO:0007669"/>
    <property type="project" value="TreeGrafter"/>
</dbReference>
<dbReference type="Pfam" id="PF00168">
    <property type="entry name" value="C2"/>
    <property type="match status" value="2"/>
</dbReference>
<dbReference type="InterPro" id="IPR035892">
    <property type="entry name" value="C2_domain_sf"/>
</dbReference>
<dbReference type="EMBL" id="CM004482">
    <property type="protein sequence ID" value="OCT62999.1"/>
    <property type="molecule type" value="Genomic_DNA"/>
</dbReference>
<name>A0A974BXX0_XENLA</name>
<dbReference type="OMA" id="FRIYILE"/>
<keyword evidence="1 4" id="KW-0812">Transmembrane</keyword>
<sequence length="609" mass="70327">MELLRLLIIKCFLAIFFGYFLERNKVIVYNIITGLIVLIVWLKELRNRRNTQNALKSQKKQKKEEAKQDPCVPCEDKHDEGAVEIDNEMTSFMNKVLTDCWSQIIQFLHLFIKNECEKMLHSIVPPLSSLMIHHVNLGKKALKINGVTMDWTKDRSRISVDVKFEFHGDVQIRASLAKKLLRFGTKELQLKGRIRIFLEPILDRPPFFGVVSIYFPEEPELQIKFTGLSKLAEPSVIKNFVHKKLIELIGTFVVKPFVTCIPVDRNFKVEELNYVRTMNIFRIYILEAEGLSSEDFMPRTLNSYVAISSAKQRARTRVAANSLNPRWHQAFEMAFNDVPEQEIVFQLFHNRLFKDKLLGSCRISVEEAMKHANLDIVRDLYAGAYHITIGNKIPTTITEINVRNMTKLTAYSCNTTDPVWNQSFSFLIKDPHKENVQFVVKDRYDGSLGSVSIPISRLLEAKNLTITDWFQLRKSALRVRLELRIFVTPLPVASSETKEFNVSSSQQPKHKAVNKPKADPRINMKRRPPLRNKRKKLHKPKRRPKAATGGETTGDTEQPEIRRETDVPTTSRNTEGAGTQETQAMKTIKQKFMEVKGKFLRAIRMVCDR</sequence>
<dbReference type="InterPro" id="IPR000008">
    <property type="entry name" value="C2_dom"/>
</dbReference>
<gene>
    <name evidence="6" type="ORF">XELAEV_18044093mg</name>
</gene>
<evidence type="ECO:0000256" key="2">
    <source>
        <dbReference type="ARBA" id="ARBA00022989"/>
    </source>
</evidence>
<feature type="region of interest" description="Disordered" evidence="3">
    <location>
        <begin position="496"/>
        <end position="584"/>
    </location>
</feature>
<feature type="transmembrane region" description="Helical" evidence="4">
    <location>
        <begin position="6"/>
        <end position="21"/>
    </location>
</feature>
<feature type="compositionally biased region" description="Basic and acidic residues" evidence="3">
    <location>
        <begin position="62"/>
        <end position="73"/>
    </location>
</feature>
<dbReference type="CDD" id="cd00030">
    <property type="entry name" value="C2"/>
    <property type="match status" value="1"/>
</dbReference>
<dbReference type="Pfam" id="PF17047">
    <property type="entry name" value="SMP_LBD"/>
    <property type="match status" value="1"/>
</dbReference>
<evidence type="ECO:0000313" key="6">
    <source>
        <dbReference type="EMBL" id="OCT62999.1"/>
    </source>
</evidence>
<dbReference type="Gene3D" id="2.60.40.150">
    <property type="entry name" value="C2 domain"/>
    <property type="match status" value="2"/>
</dbReference>
<dbReference type="SMART" id="SM00239">
    <property type="entry name" value="C2"/>
    <property type="match status" value="2"/>
</dbReference>
<evidence type="ECO:0000256" key="4">
    <source>
        <dbReference type="SAM" id="Phobius"/>
    </source>
</evidence>
<dbReference type="InterPro" id="IPR051634">
    <property type="entry name" value="Extended_Synaptotagmin"/>
</dbReference>
<dbReference type="InterPro" id="IPR039010">
    <property type="entry name" value="Synaptotagmin_SMP"/>
</dbReference>
<keyword evidence="2 4" id="KW-1133">Transmembrane helix</keyword>
<accession>A0A974BXX0</accession>